<dbReference type="GO" id="GO:0005789">
    <property type="term" value="C:endoplasmic reticulum membrane"/>
    <property type="evidence" value="ECO:0007669"/>
    <property type="project" value="UniProtKB-SubCell"/>
</dbReference>
<evidence type="ECO:0000256" key="6">
    <source>
        <dbReference type="ARBA" id="ARBA00022723"/>
    </source>
</evidence>
<dbReference type="Pfam" id="PF00067">
    <property type="entry name" value="p450"/>
    <property type="match status" value="1"/>
</dbReference>
<evidence type="ECO:0000256" key="14">
    <source>
        <dbReference type="RuleBase" id="RU000461"/>
    </source>
</evidence>
<dbReference type="PRINTS" id="PR00385">
    <property type="entry name" value="P450"/>
</dbReference>
<dbReference type="PROSITE" id="PS00086">
    <property type="entry name" value="CYTOCHROME_P450"/>
    <property type="match status" value="1"/>
</dbReference>
<evidence type="ECO:0000256" key="4">
    <source>
        <dbReference type="ARBA" id="ARBA00010617"/>
    </source>
</evidence>
<keyword evidence="7" id="KW-0256">Endoplasmic reticulum</keyword>
<keyword evidence="8" id="KW-0492">Microsome</keyword>
<keyword evidence="5 13" id="KW-0349">Heme</keyword>
<evidence type="ECO:0000256" key="7">
    <source>
        <dbReference type="ARBA" id="ARBA00022824"/>
    </source>
</evidence>
<comment type="similarity">
    <text evidence="4 14">Belongs to the cytochrome P450 family.</text>
</comment>
<evidence type="ECO:0000313" key="16">
    <source>
        <dbReference type="Proteomes" id="UP001372834"/>
    </source>
</evidence>
<organism evidence="15 16">
    <name type="scientific">Polyplax serrata</name>
    <name type="common">Common mouse louse</name>
    <dbReference type="NCBI Taxonomy" id="468196"/>
    <lineage>
        <taxon>Eukaryota</taxon>
        <taxon>Metazoa</taxon>
        <taxon>Ecdysozoa</taxon>
        <taxon>Arthropoda</taxon>
        <taxon>Hexapoda</taxon>
        <taxon>Insecta</taxon>
        <taxon>Pterygota</taxon>
        <taxon>Neoptera</taxon>
        <taxon>Paraneoptera</taxon>
        <taxon>Psocodea</taxon>
        <taxon>Troctomorpha</taxon>
        <taxon>Phthiraptera</taxon>
        <taxon>Anoplura</taxon>
        <taxon>Polyplacidae</taxon>
        <taxon>Polyplax</taxon>
    </lineage>
</organism>
<evidence type="ECO:0000313" key="15">
    <source>
        <dbReference type="EMBL" id="KAK6643548.1"/>
    </source>
</evidence>
<dbReference type="GO" id="GO:0004497">
    <property type="term" value="F:monooxygenase activity"/>
    <property type="evidence" value="ECO:0007669"/>
    <property type="project" value="UniProtKB-KW"/>
</dbReference>
<keyword evidence="12" id="KW-0472">Membrane</keyword>
<comment type="subcellular location">
    <subcellularLocation>
        <location evidence="3">Endoplasmic reticulum membrane</location>
        <topology evidence="3">Peripheral membrane protein</topology>
    </subcellularLocation>
    <subcellularLocation>
        <location evidence="2">Microsome membrane</location>
        <topology evidence="2">Peripheral membrane protein</topology>
    </subcellularLocation>
</comment>
<evidence type="ECO:0000256" key="10">
    <source>
        <dbReference type="ARBA" id="ARBA00023004"/>
    </source>
</evidence>
<name>A0AAN8SBK0_POLSC</name>
<evidence type="ECO:0008006" key="17">
    <source>
        <dbReference type="Google" id="ProtNLM"/>
    </source>
</evidence>
<evidence type="ECO:0000256" key="12">
    <source>
        <dbReference type="ARBA" id="ARBA00023136"/>
    </source>
</evidence>
<dbReference type="PANTHER" id="PTHR24291">
    <property type="entry name" value="CYTOCHROME P450 FAMILY 4"/>
    <property type="match status" value="1"/>
</dbReference>
<dbReference type="SUPFAM" id="SSF48264">
    <property type="entry name" value="Cytochrome P450"/>
    <property type="match status" value="1"/>
</dbReference>
<comment type="cofactor">
    <cofactor evidence="1 13">
        <name>heme</name>
        <dbReference type="ChEBI" id="CHEBI:30413"/>
    </cofactor>
</comment>
<dbReference type="InterPro" id="IPR036396">
    <property type="entry name" value="Cyt_P450_sf"/>
</dbReference>
<evidence type="ECO:0000256" key="11">
    <source>
        <dbReference type="ARBA" id="ARBA00023033"/>
    </source>
</evidence>
<reference evidence="15 16" key="1">
    <citation type="submission" date="2023-10" db="EMBL/GenBank/DDBJ databases">
        <title>Genomes of two closely related lineages of the louse Polyplax serrata with different host specificities.</title>
        <authorList>
            <person name="Martinu J."/>
            <person name="Tarabai H."/>
            <person name="Stefka J."/>
            <person name="Hypsa V."/>
        </authorList>
    </citation>
    <scope>NUCLEOTIDE SEQUENCE [LARGE SCALE GENOMIC DNA]</scope>
    <source>
        <strain evidence="15">HR10_N</strain>
    </source>
</reference>
<accession>A0AAN8SBK0</accession>
<dbReference type="PRINTS" id="PR00463">
    <property type="entry name" value="EP450I"/>
</dbReference>
<evidence type="ECO:0000256" key="13">
    <source>
        <dbReference type="PIRSR" id="PIRSR602401-1"/>
    </source>
</evidence>
<dbReference type="GO" id="GO:0020037">
    <property type="term" value="F:heme binding"/>
    <property type="evidence" value="ECO:0007669"/>
    <property type="project" value="InterPro"/>
</dbReference>
<feature type="binding site" description="axial binding residue" evidence="13">
    <location>
        <position position="520"/>
    </location>
    <ligand>
        <name>heme</name>
        <dbReference type="ChEBI" id="CHEBI:30413"/>
    </ligand>
    <ligandPart>
        <name>Fe</name>
        <dbReference type="ChEBI" id="CHEBI:18248"/>
    </ligandPart>
</feature>
<gene>
    <name evidence="15" type="ORF">RUM43_005058</name>
</gene>
<dbReference type="GO" id="GO:0016705">
    <property type="term" value="F:oxidoreductase activity, acting on paired donors, with incorporation or reduction of molecular oxygen"/>
    <property type="evidence" value="ECO:0007669"/>
    <property type="project" value="InterPro"/>
</dbReference>
<dbReference type="InterPro" id="IPR001128">
    <property type="entry name" value="Cyt_P450"/>
</dbReference>
<sequence length="573" mass="65538">MYLVPALNAPINYVTLSFWEDPVVYYLSPRHTIPKLIMFYATYTAEQQIKTWYEANQPSLTPSIKRSRVPSHQVTLFDLVSTVLSLLIFVFFWKLARKDEKTKLVNKLPGPFAFPLVGNIVEALEPRETLLKRVIERRHRFGLIFRLWLGGNAVVIISNPDDIEVVLKSTKHSEKSFGYEFLKPWLGTGLLTSKGAKWSAHRKLITPTFHFSILQNFVEVFQRNSTILVTKLQVKADTGEVFDMFPLVTLCALDIICETAMGTKVNAQSESQSPYVKAVYRLSSLIIHRVSRVWLHPDFLFKLTSTGKEFQQHLRTVQNFTDEVIRARKKSLQNAEPGYLENNQVKKLTFLDMLLKASMNEASTPLTDVELREEVETFMFEGHDTTAAAISWALLLLGHHSKIQEEVFDEVKAVYEKNNGETLTISDLSEMKLLERVIKETLRLFPSVVSIGRTIEEDIKLGGYLIPKGVMAFIGIYTVHRDPTHFKDPDVFDPDRFLPEASAARHPFAYIPFSAGPRNCIGQKFALLEEKVVLSNLIYNYKFESVEKIDEVVKVPELILRPLSGIKLRITKR</sequence>
<dbReference type="InterPro" id="IPR002401">
    <property type="entry name" value="Cyt_P450_E_grp-I"/>
</dbReference>
<evidence type="ECO:0000256" key="9">
    <source>
        <dbReference type="ARBA" id="ARBA00023002"/>
    </source>
</evidence>
<dbReference type="InterPro" id="IPR050196">
    <property type="entry name" value="Cytochrome_P450_Monoox"/>
</dbReference>
<dbReference type="EMBL" id="JAWJWE010000002">
    <property type="protein sequence ID" value="KAK6643548.1"/>
    <property type="molecule type" value="Genomic_DNA"/>
</dbReference>
<dbReference type="AlphaFoldDB" id="A0AAN8SBK0"/>
<dbReference type="Gene3D" id="1.10.630.10">
    <property type="entry name" value="Cytochrome P450"/>
    <property type="match status" value="1"/>
</dbReference>
<keyword evidence="6 13" id="KW-0479">Metal-binding</keyword>
<keyword evidence="10 13" id="KW-0408">Iron</keyword>
<proteinExistence type="inferred from homology"/>
<dbReference type="FunFam" id="1.10.630.10:FF:000182">
    <property type="entry name" value="Cytochrome P450 3A4"/>
    <property type="match status" value="1"/>
</dbReference>
<evidence type="ECO:0000256" key="3">
    <source>
        <dbReference type="ARBA" id="ARBA00004406"/>
    </source>
</evidence>
<keyword evidence="9 14" id="KW-0560">Oxidoreductase</keyword>
<dbReference type="Proteomes" id="UP001372834">
    <property type="component" value="Unassembled WGS sequence"/>
</dbReference>
<evidence type="ECO:0000256" key="1">
    <source>
        <dbReference type="ARBA" id="ARBA00001971"/>
    </source>
</evidence>
<evidence type="ECO:0000256" key="5">
    <source>
        <dbReference type="ARBA" id="ARBA00022617"/>
    </source>
</evidence>
<protein>
    <recommendedName>
        <fullName evidence="17">Cytochrome P450</fullName>
    </recommendedName>
</protein>
<evidence type="ECO:0000256" key="8">
    <source>
        <dbReference type="ARBA" id="ARBA00022848"/>
    </source>
</evidence>
<dbReference type="InterPro" id="IPR017972">
    <property type="entry name" value="Cyt_P450_CS"/>
</dbReference>
<dbReference type="PANTHER" id="PTHR24291:SF189">
    <property type="entry name" value="CYTOCHROME P450 4C3-RELATED"/>
    <property type="match status" value="1"/>
</dbReference>
<comment type="caution">
    <text evidence="15">The sequence shown here is derived from an EMBL/GenBank/DDBJ whole genome shotgun (WGS) entry which is preliminary data.</text>
</comment>
<keyword evidence="11 14" id="KW-0503">Monooxygenase</keyword>
<evidence type="ECO:0000256" key="2">
    <source>
        <dbReference type="ARBA" id="ARBA00004174"/>
    </source>
</evidence>
<dbReference type="GO" id="GO:0005506">
    <property type="term" value="F:iron ion binding"/>
    <property type="evidence" value="ECO:0007669"/>
    <property type="project" value="InterPro"/>
</dbReference>
<dbReference type="CDD" id="cd20628">
    <property type="entry name" value="CYP4"/>
    <property type="match status" value="1"/>
</dbReference>